<dbReference type="InterPro" id="IPR036689">
    <property type="entry name" value="ESAT-6-like_sf"/>
</dbReference>
<feature type="region of interest" description="Disordered" evidence="1">
    <location>
        <begin position="72"/>
        <end position="91"/>
    </location>
</feature>
<feature type="compositionally biased region" description="Low complexity" evidence="1">
    <location>
        <begin position="478"/>
        <end position="487"/>
    </location>
</feature>
<dbReference type="EMBL" id="CP016076">
    <property type="protein sequence ID" value="APU17605.1"/>
    <property type="molecule type" value="Genomic_DNA"/>
</dbReference>
<dbReference type="KEGG" id="acad:UA74_28020"/>
<feature type="compositionally biased region" description="Gly residues" evidence="1">
    <location>
        <begin position="862"/>
        <end position="894"/>
    </location>
</feature>
<keyword evidence="3" id="KW-1185">Reference proteome</keyword>
<feature type="compositionally biased region" description="Gly residues" evidence="1">
    <location>
        <begin position="398"/>
        <end position="439"/>
    </location>
</feature>
<feature type="region of interest" description="Disordered" evidence="1">
    <location>
        <begin position="396"/>
        <end position="521"/>
    </location>
</feature>
<gene>
    <name evidence="2" type="ORF">UA74_28020</name>
</gene>
<feature type="compositionally biased region" description="Low complexity" evidence="1">
    <location>
        <begin position="849"/>
        <end position="861"/>
    </location>
</feature>
<protein>
    <recommendedName>
        <fullName evidence="4">WXG100 family type VII secretion target</fullName>
    </recommendedName>
</protein>
<feature type="compositionally biased region" description="Gly residues" evidence="1">
    <location>
        <begin position="772"/>
        <end position="783"/>
    </location>
</feature>
<evidence type="ECO:0000256" key="1">
    <source>
        <dbReference type="SAM" id="MobiDB-lite"/>
    </source>
</evidence>
<name>A0AAC9LJT6_9PSEU</name>
<evidence type="ECO:0000313" key="3">
    <source>
        <dbReference type="Proteomes" id="UP000185511"/>
    </source>
</evidence>
<feature type="region of interest" description="Disordered" evidence="1">
    <location>
        <begin position="680"/>
        <end position="906"/>
    </location>
</feature>
<sequence>MADNRRSEVDESISDAEVQRILDDPGIPDHLKTQIIGEWAGTYRGSSDGDLPDHVQDYVDRYDAADAVETYRHGREADSKTEPDRKLGDYYDNSHEGIAELDLMDSIEEARGIEESLERRAGNRGHLDSAANAHDSGNPSGDATSEPMFNAGAVGLEFFHNFIPQYNDWAGASLDYDAICRSYDEQREVAFGRLQAEVDRLNSAYDALDTIRENLRGHGSALAQVWSGGAAAQAQNQIHNFLTNSDTFMAKFKELATTLESSALAAEEACYYKADYMWVFEPDATELGGSYSPNQVALLIKVARKEANDEELASIASQLGVEYDTGGCGNNVPDSVRDEAAYEANRWLNAWLIPRMEGHKAQFDDACIATDGLLVEAWGQLNDALADIGPEIFDAVSQGGGDGSGGDGSGGNGSGGGMPDSGAGGGGSGGGSGAGGGGAPPMPDLPPGGLPTPPETPEIPDPGPMPEIGDLPPGLESPDGPGTGTPEDPFRVQPDVPGGPVTIENGEDEITVNPPGDDGQVELEIVGPDGEKQSYEIDFGPGGPGTVPGQYQTMPDEASFGPGAPSTMPGGPTAPVQVPGGPDGLAGWERPGEDGPQPIQPDADGRAVIQDGDSTISVQPAPAGQPGHLITVEDAEGNSTSYLTEFGSGDPLADRVGNGLRDQPSGFQTMPHAVNPDFRPGGGEGPRFEGTWQSPTGEQSQPIGAQGFGGGNQQAQFGPGGTGGFGNDVPQAPGAGQGAFGPPQTMPAGAGGFGPPQGFTPPGFTPPEGFGPSPGGGQDGGPPGISAAAAHSSGPGMPGPSGAPQGFAPGGGAAAQWGPPSDVPGMAPSTSTPQAPPAGQAGFGVLPDSGQPGQPGQAAAAGSGGGQGAAGGGMMGGMAGGGMGGGGGGQGGGENQERGASQWRVQGELFDAGEAAKTTNRIRALLGDDD</sequence>
<feature type="compositionally biased region" description="Gly residues" evidence="1">
    <location>
        <begin position="706"/>
        <end position="726"/>
    </location>
</feature>
<accession>A0AAC9LJT6</accession>
<organism evidence="2 3">
    <name type="scientific">Actinoalloteichus fjordicus</name>
    <dbReference type="NCBI Taxonomy" id="1612552"/>
    <lineage>
        <taxon>Bacteria</taxon>
        <taxon>Bacillati</taxon>
        <taxon>Actinomycetota</taxon>
        <taxon>Actinomycetes</taxon>
        <taxon>Pseudonocardiales</taxon>
        <taxon>Pseudonocardiaceae</taxon>
        <taxon>Actinoalloteichus</taxon>
    </lineage>
</organism>
<proteinExistence type="predicted"/>
<dbReference type="RefSeq" id="WP_157434485.1">
    <property type="nucleotide sequence ID" value="NZ_CP016076.1"/>
</dbReference>
<feature type="compositionally biased region" description="Low complexity" evidence="1">
    <location>
        <begin position="756"/>
        <end position="771"/>
    </location>
</feature>
<evidence type="ECO:0008006" key="4">
    <source>
        <dbReference type="Google" id="ProtNLM"/>
    </source>
</evidence>
<feature type="region of interest" description="Disordered" evidence="1">
    <location>
        <begin position="1"/>
        <end position="27"/>
    </location>
</feature>
<feature type="compositionally biased region" description="Pro residues" evidence="1">
    <location>
        <begin position="440"/>
        <end position="465"/>
    </location>
</feature>
<feature type="compositionally biased region" description="Low complexity" evidence="1">
    <location>
        <begin position="784"/>
        <end position="807"/>
    </location>
</feature>
<dbReference type="AlphaFoldDB" id="A0AAC9LJT6"/>
<feature type="compositionally biased region" description="Polar residues" evidence="1">
    <location>
        <begin position="691"/>
        <end position="700"/>
    </location>
</feature>
<evidence type="ECO:0000313" key="2">
    <source>
        <dbReference type="EMBL" id="APU17605.1"/>
    </source>
</evidence>
<dbReference type="SUPFAM" id="SSF140453">
    <property type="entry name" value="EsxAB dimer-like"/>
    <property type="match status" value="1"/>
</dbReference>
<feature type="compositionally biased region" description="Basic and acidic residues" evidence="1">
    <location>
        <begin position="17"/>
        <end position="27"/>
    </location>
</feature>
<dbReference type="Gene3D" id="1.10.287.1060">
    <property type="entry name" value="ESAT-6-like"/>
    <property type="match status" value="1"/>
</dbReference>
<reference evidence="3" key="1">
    <citation type="submission" date="2016-06" db="EMBL/GenBank/DDBJ databases">
        <title>Complete genome sequence of Actinoalloteichus fjordicus DSM 46855 (=ADI127-17), type strain of the new species Actinoalloteichus fjordicus.</title>
        <authorList>
            <person name="Ruckert C."/>
            <person name="Nouioui I."/>
            <person name="Willmese J."/>
            <person name="van Wezel G."/>
            <person name="Klenk H.-P."/>
            <person name="Kalinowski J."/>
            <person name="Zotchev S.B."/>
        </authorList>
    </citation>
    <scope>NUCLEOTIDE SEQUENCE [LARGE SCALE GENOMIC DNA]</scope>
    <source>
        <strain evidence="3">ADI127-7</strain>
    </source>
</reference>
<dbReference type="Proteomes" id="UP000185511">
    <property type="component" value="Chromosome"/>
</dbReference>